<keyword evidence="1" id="KW-1133">Transmembrane helix</keyword>
<dbReference type="OrthoDB" id="6388784at2"/>
<sequence length="235" mass="27295">MFLTRLKNYLLNKNFGSFLIEFCILILGVYLSLQANEWQNNRANRALEVQYLDRLQNDFRKSSEGLEESIQRIELSLEKISFGLSILTKETRNEEDYHKVFEALQSSSITGSFSVYLGTFEELKDTGYMRLIESRELRENLGNVWQKKVSISQITNIRNLLRSDAFPVMAKYIKPLEGNRITFDSELVEQDPRELYVAMSIILSNLKYDLEDSKELHETINNSLVVISNEIDAKS</sequence>
<evidence type="ECO:0000313" key="2">
    <source>
        <dbReference type="EMBL" id="TLU65292.1"/>
    </source>
</evidence>
<keyword evidence="3" id="KW-1185">Reference proteome</keyword>
<organism evidence="2 3">
    <name type="scientific">Thalassotalea litorea</name>
    <dbReference type="NCBI Taxonomy" id="2020715"/>
    <lineage>
        <taxon>Bacteria</taxon>
        <taxon>Pseudomonadati</taxon>
        <taxon>Pseudomonadota</taxon>
        <taxon>Gammaproteobacteria</taxon>
        <taxon>Alteromonadales</taxon>
        <taxon>Colwelliaceae</taxon>
        <taxon>Thalassotalea</taxon>
    </lineage>
</organism>
<evidence type="ECO:0000313" key="3">
    <source>
        <dbReference type="Proteomes" id="UP000307790"/>
    </source>
</evidence>
<comment type="caution">
    <text evidence="2">The sequence shown here is derived from an EMBL/GenBank/DDBJ whole genome shotgun (WGS) entry which is preliminary data.</text>
</comment>
<name>A0A5R9IJ23_9GAMM</name>
<reference evidence="2 3" key="1">
    <citation type="submission" date="2019-05" db="EMBL/GenBank/DDBJ databases">
        <title>Genome sequences of Thalassotalea litorea 1K03283.</title>
        <authorList>
            <person name="Zhang D."/>
        </authorList>
    </citation>
    <scope>NUCLEOTIDE SEQUENCE [LARGE SCALE GENOMIC DNA]</scope>
    <source>
        <strain evidence="2 3">MCCC 1K03283</strain>
    </source>
</reference>
<dbReference type="EMBL" id="VCBC01000007">
    <property type="protein sequence ID" value="TLU65292.1"/>
    <property type="molecule type" value="Genomic_DNA"/>
</dbReference>
<gene>
    <name evidence="2" type="ORF">FE810_08335</name>
</gene>
<accession>A0A5R9IJ23</accession>
<keyword evidence="1" id="KW-0472">Membrane</keyword>
<proteinExistence type="predicted"/>
<dbReference type="RefSeq" id="WP_138319595.1">
    <property type="nucleotide sequence ID" value="NZ_JBHOGV010000004.1"/>
</dbReference>
<dbReference type="Proteomes" id="UP000307790">
    <property type="component" value="Unassembled WGS sequence"/>
</dbReference>
<evidence type="ECO:0000256" key="1">
    <source>
        <dbReference type="SAM" id="Phobius"/>
    </source>
</evidence>
<feature type="transmembrane region" description="Helical" evidence="1">
    <location>
        <begin position="15"/>
        <end position="33"/>
    </location>
</feature>
<protein>
    <submittedName>
        <fullName evidence="2">Uncharacterized protein</fullName>
    </submittedName>
</protein>
<dbReference type="AlphaFoldDB" id="A0A5R9IJ23"/>
<keyword evidence="1" id="KW-0812">Transmembrane</keyword>